<dbReference type="AlphaFoldDB" id="A0A495R189"/>
<dbReference type="PROSITE" id="PS51257">
    <property type="entry name" value="PROKAR_LIPOPROTEIN"/>
    <property type="match status" value="1"/>
</dbReference>
<evidence type="ECO:0000256" key="1">
    <source>
        <dbReference type="SAM" id="MobiDB-lite"/>
    </source>
</evidence>
<dbReference type="EMBL" id="RBWW01000001">
    <property type="protein sequence ID" value="RKS81023.1"/>
    <property type="molecule type" value="Genomic_DNA"/>
</dbReference>
<reference evidence="2 3" key="1">
    <citation type="submission" date="2018-10" db="EMBL/GenBank/DDBJ databases">
        <title>Genomic Encyclopedia of Archaeal and Bacterial Type Strains, Phase II (KMG-II): from individual species to whole genera.</title>
        <authorList>
            <person name="Goeker M."/>
        </authorList>
    </citation>
    <scope>NUCLEOTIDE SEQUENCE [LARGE SCALE GENOMIC DNA]</scope>
    <source>
        <strain evidence="2 3">DSM 11927</strain>
    </source>
</reference>
<accession>A0A495R189</accession>
<sequence length="290" mass="31714">MYFEQMKRRNYIASLGSGLTLLAGCATGEGSGEGETNPTATETETATDTPTPTPTPEPDPKAVITDAGLIRERGRYTDLARSITGVGLGGEAIVGMEYNLPIKDGAVSAIAQATVYDDAGTQITQSSMDVDRVVQDESEFISRQGWFAVETDDWTTGSHTVELVINATNYGTTSDPMSVEFDVVKPLGPEDVELELVEKPTTIRVNKEFDLTYNIRNVSDRDSSLVVDTVFIDHQELEGIELERDITGNIPKGGREQFDEADLSFRVAGEFTYQIPELDVEFPFTIKPPK</sequence>
<proteinExistence type="predicted"/>
<keyword evidence="3" id="KW-1185">Reference proteome</keyword>
<evidence type="ECO:0000313" key="2">
    <source>
        <dbReference type="EMBL" id="RKS81023.1"/>
    </source>
</evidence>
<gene>
    <name evidence="2" type="ORF">BDK61_0292</name>
</gene>
<comment type="caution">
    <text evidence="2">The sequence shown here is derived from an EMBL/GenBank/DDBJ whole genome shotgun (WGS) entry which is preliminary data.</text>
</comment>
<dbReference type="Proteomes" id="UP000268233">
    <property type="component" value="Unassembled WGS sequence"/>
</dbReference>
<organism evidence="2 3">
    <name type="scientific">Haloarcula quadrata</name>
    <dbReference type="NCBI Taxonomy" id="182779"/>
    <lineage>
        <taxon>Archaea</taxon>
        <taxon>Methanobacteriati</taxon>
        <taxon>Methanobacteriota</taxon>
        <taxon>Stenosarchaea group</taxon>
        <taxon>Halobacteria</taxon>
        <taxon>Halobacteriales</taxon>
        <taxon>Haloarculaceae</taxon>
        <taxon>Haloarcula</taxon>
    </lineage>
</organism>
<feature type="region of interest" description="Disordered" evidence="1">
    <location>
        <begin position="26"/>
        <end position="60"/>
    </location>
</feature>
<protein>
    <submittedName>
        <fullName evidence="2">Uncharacterized protein</fullName>
    </submittedName>
</protein>
<feature type="compositionally biased region" description="Low complexity" evidence="1">
    <location>
        <begin position="35"/>
        <end position="50"/>
    </location>
</feature>
<name>A0A495R189_9EURY</name>
<evidence type="ECO:0000313" key="3">
    <source>
        <dbReference type="Proteomes" id="UP000268233"/>
    </source>
</evidence>